<accession>A0AAJ1ESW4</accession>
<sequence>MNKTTEEIYQENQIITESINKIMEEASTDREILSRLRNLKVSTQTQLAKSQIDYYIHQIQRKHQKKAGHMVLYIALLFYLLFILYRTYLYLHPETYTITSILGTTAEQSVYGIFLFPVILLSYYVLSFLLRKRK</sequence>
<comment type="caution">
    <text evidence="2">The sequence shown here is derived from an EMBL/GenBank/DDBJ whole genome shotgun (WGS) entry which is preliminary data.</text>
</comment>
<feature type="transmembrane region" description="Helical" evidence="1">
    <location>
        <begin position="111"/>
        <end position="130"/>
    </location>
</feature>
<evidence type="ECO:0000313" key="3">
    <source>
        <dbReference type="Proteomes" id="UP001297422"/>
    </source>
</evidence>
<dbReference type="Proteomes" id="UP001297422">
    <property type="component" value="Unassembled WGS sequence"/>
</dbReference>
<dbReference type="EMBL" id="JAJBNC010000038">
    <property type="protein sequence ID" value="MCB5495363.1"/>
    <property type="molecule type" value="Genomic_DNA"/>
</dbReference>
<evidence type="ECO:0000313" key="2">
    <source>
        <dbReference type="EMBL" id="MCB5495363.1"/>
    </source>
</evidence>
<reference evidence="2" key="1">
    <citation type="submission" date="2021-10" db="EMBL/GenBank/DDBJ databases">
        <title>Collection of gut derived symbiotic bacterial strains cultured from healthy donors.</title>
        <authorList>
            <person name="Lin H."/>
            <person name="Littmann E."/>
            <person name="Claire K."/>
            <person name="Pamer E."/>
        </authorList>
    </citation>
    <scope>NUCLEOTIDE SEQUENCE</scope>
    <source>
        <strain evidence="2">MSK.23.4</strain>
    </source>
</reference>
<proteinExistence type="predicted"/>
<keyword evidence="1" id="KW-0812">Transmembrane</keyword>
<protein>
    <submittedName>
        <fullName evidence="2">Uncharacterized protein</fullName>
    </submittedName>
</protein>
<feature type="transmembrane region" description="Helical" evidence="1">
    <location>
        <begin position="70"/>
        <end position="91"/>
    </location>
</feature>
<keyword evidence="1" id="KW-0472">Membrane</keyword>
<dbReference type="AlphaFoldDB" id="A0AAJ1ESW4"/>
<organism evidence="2 3">
    <name type="scientific">Mediterraneibacter gnavus</name>
    <name type="common">Ruminococcus gnavus</name>
    <dbReference type="NCBI Taxonomy" id="33038"/>
    <lineage>
        <taxon>Bacteria</taxon>
        <taxon>Bacillati</taxon>
        <taxon>Bacillota</taxon>
        <taxon>Clostridia</taxon>
        <taxon>Lachnospirales</taxon>
        <taxon>Lachnospiraceae</taxon>
        <taxon>Mediterraneibacter</taxon>
    </lineage>
</organism>
<evidence type="ECO:0000256" key="1">
    <source>
        <dbReference type="SAM" id="Phobius"/>
    </source>
</evidence>
<gene>
    <name evidence="2" type="ORF">LIQ10_16740</name>
</gene>
<keyword evidence="1" id="KW-1133">Transmembrane helix</keyword>
<name>A0AAJ1ESW4_MEDGN</name>
<dbReference type="RefSeq" id="WP_173878443.1">
    <property type="nucleotide sequence ID" value="NZ_JAAIMT010000003.1"/>
</dbReference>